<evidence type="ECO:0000313" key="2">
    <source>
        <dbReference type="EMBL" id="KEK19703.1"/>
    </source>
</evidence>
<dbReference type="OrthoDB" id="2661755at2"/>
<dbReference type="AlphaFoldDB" id="A0A073KBL9"/>
<feature type="transmembrane region" description="Helical" evidence="1">
    <location>
        <begin position="58"/>
        <end position="76"/>
    </location>
</feature>
<keyword evidence="3" id="KW-1185">Reference proteome</keyword>
<keyword evidence="1" id="KW-0812">Transmembrane</keyword>
<dbReference type="Proteomes" id="UP000027822">
    <property type="component" value="Unassembled WGS sequence"/>
</dbReference>
<keyword evidence="1" id="KW-0472">Membrane</keyword>
<dbReference type="EMBL" id="JOTN01000006">
    <property type="protein sequence ID" value="KEK19703.1"/>
    <property type="molecule type" value="Genomic_DNA"/>
</dbReference>
<accession>A0A073KBL9</accession>
<gene>
    <name evidence="2" type="ORF">BAMA_20880</name>
</gene>
<protein>
    <submittedName>
        <fullName evidence="2">Uncharacterized protein</fullName>
    </submittedName>
</protein>
<reference evidence="2 3" key="1">
    <citation type="submission" date="2014-06" db="EMBL/GenBank/DDBJ databases">
        <title>Draft genome sequence of Bacillus manliponensis JCM 15802 (MCCC 1A00708).</title>
        <authorList>
            <person name="Lai Q."/>
            <person name="Liu Y."/>
            <person name="Shao Z."/>
        </authorList>
    </citation>
    <scope>NUCLEOTIDE SEQUENCE [LARGE SCALE GENOMIC DNA]</scope>
    <source>
        <strain evidence="2 3">JCM 15802</strain>
    </source>
</reference>
<evidence type="ECO:0000256" key="1">
    <source>
        <dbReference type="SAM" id="Phobius"/>
    </source>
</evidence>
<keyword evidence="1" id="KW-1133">Transmembrane helix</keyword>
<evidence type="ECO:0000313" key="3">
    <source>
        <dbReference type="Proteomes" id="UP000027822"/>
    </source>
</evidence>
<dbReference type="RefSeq" id="WP_034638522.1">
    <property type="nucleotide sequence ID" value="NZ_CBCSJC010000015.1"/>
</dbReference>
<organism evidence="2 3">
    <name type="scientific">Bacillus manliponensis</name>
    <dbReference type="NCBI Taxonomy" id="574376"/>
    <lineage>
        <taxon>Bacteria</taxon>
        <taxon>Bacillati</taxon>
        <taxon>Bacillota</taxon>
        <taxon>Bacilli</taxon>
        <taxon>Bacillales</taxon>
        <taxon>Bacillaceae</taxon>
        <taxon>Bacillus</taxon>
        <taxon>Bacillus cereus group</taxon>
    </lineage>
</organism>
<feature type="transmembrane region" description="Helical" evidence="1">
    <location>
        <begin position="32"/>
        <end position="52"/>
    </location>
</feature>
<name>A0A073KBL9_9BACI</name>
<comment type="caution">
    <text evidence="2">The sequence shown here is derived from an EMBL/GenBank/DDBJ whole genome shotgun (WGS) entry which is preliminary data.</text>
</comment>
<sequence length="96" mass="11202">MGSKDFFRFERPNDDFPYYDEEPSLIRLPQGIFLVVALIVSFLIFSHVAFIPDFLRPFINLIIPLLALMVVVGPKWKWLFRRVVPKDILPALLALK</sequence>
<proteinExistence type="predicted"/>